<keyword evidence="2" id="KW-1185">Reference proteome</keyword>
<gene>
    <name evidence="1" type="ORF">TSUD_264990</name>
</gene>
<reference evidence="2" key="1">
    <citation type="journal article" date="2017" name="Front. Plant Sci.">
        <title>Climate Clever Clovers: New Paradigm to Reduce the Environmental Footprint of Ruminants by Breeding Low Methanogenic Forages Utilizing Haplotype Variation.</title>
        <authorList>
            <person name="Kaur P."/>
            <person name="Appels R."/>
            <person name="Bayer P.E."/>
            <person name="Keeble-Gagnere G."/>
            <person name="Wang J."/>
            <person name="Hirakawa H."/>
            <person name="Shirasawa K."/>
            <person name="Vercoe P."/>
            <person name="Stefanova K."/>
            <person name="Durmic Z."/>
            <person name="Nichols P."/>
            <person name="Revell C."/>
            <person name="Isobe S.N."/>
            <person name="Edwards D."/>
            <person name="Erskine W."/>
        </authorList>
    </citation>
    <scope>NUCLEOTIDE SEQUENCE [LARGE SCALE GENOMIC DNA]</scope>
    <source>
        <strain evidence="2">cv. Daliak</strain>
    </source>
</reference>
<organism evidence="1 2">
    <name type="scientific">Trifolium subterraneum</name>
    <name type="common">Subterranean clover</name>
    <dbReference type="NCBI Taxonomy" id="3900"/>
    <lineage>
        <taxon>Eukaryota</taxon>
        <taxon>Viridiplantae</taxon>
        <taxon>Streptophyta</taxon>
        <taxon>Embryophyta</taxon>
        <taxon>Tracheophyta</taxon>
        <taxon>Spermatophyta</taxon>
        <taxon>Magnoliopsida</taxon>
        <taxon>eudicotyledons</taxon>
        <taxon>Gunneridae</taxon>
        <taxon>Pentapetalae</taxon>
        <taxon>rosids</taxon>
        <taxon>fabids</taxon>
        <taxon>Fabales</taxon>
        <taxon>Fabaceae</taxon>
        <taxon>Papilionoideae</taxon>
        <taxon>50 kb inversion clade</taxon>
        <taxon>NPAAA clade</taxon>
        <taxon>Hologalegina</taxon>
        <taxon>IRL clade</taxon>
        <taxon>Trifolieae</taxon>
        <taxon>Trifolium</taxon>
    </lineage>
</organism>
<proteinExistence type="predicted"/>
<name>A0A2Z6M842_TRISU</name>
<accession>A0A2Z6M842</accession>
<evidence type="ECO:0000313" key="1">
    <source>
        <dbReference type="EMBL" id="GAU28041.1"/>
    </source>
</evidence>
<protein>
    <submittedName>
        <fullName evidence="1">Uncharacterized protein</fullName>
    </submittedName>
</protein>
<dbReference type="AlphaFoldDB" id="A0A2Z6M842"/>
<dbReference type="Proteomes" id="UP000242715">
    <property type="component" value="Unassembled WGS sequence"/>
</dbReference>
<evidence type="ECO:0000313" key="2">
    <source>
        <dbReference type="Proteomes" id="UP000242715"/>
    </source>
</evidence>
<dbReference type="EMBL" id="DF973366">
    <property type="protein sequence ID" value="GAU28041.1"/>
    <property type="molecule type" value="Genomic_DNA"/>
</dbReference>
<sequence length="79" mass="9243">MLSTVALDYKLLLVRIWREYSNKLCRLGDFFLWLGCGGRKLADFSSSLLPKFHSYFVTILEHPYGDIIIHKEPAHLHHN</sequence>